<dbReference type="Pfam" id="PF00536">
    <property type="entry name" value="SAM_1"/>
    <property type="match status" value="1"/>
</dbReference>
<protein>
    <submittedName>
        <fullName evidence="12">Polyhomeotic homolog 1</fullName>
    </submittedName>
</protein>
<dbReference type="AlphaFoldDB" id="A0A8C6C1U8"/>
<feature type="compositionally biased region" description="Pro residues" evidence="9">
    <location>
        <begin position="390"/>
        <end position="403"/>
    </location>
</feature>
<dbReference type="GO" id="GO:0003677">
    <property type="term" value="F:DNA binding"/>
    <property type="evidence" value="ECO:0007669"/>
    <property type="project" value="UniProtKB-KW"/>
</dbReference>
<feature type="compositionally biased region" description="Low complexity" evidence="9">
    <location>
        <begin position="46"/>
        <end position="62"/>
    </location>
</feature>
<evidence type="ECO:0000256" key="1">
    <source>
        <dbReference type="ARBA" id="ARBA00004123"/>
    </source>
</evidence>
<feature type="domain" description="SAM" evidence="10">
    <location>
        <begin position="885"/>
        <end position="949"/>
    </location>
</feature>
<proteinExistence type="predicted"/>
<feature type="region of interest" description="Disordered" evidence="9">
    <location>
        <begin position="41"/>
        <end position="62"/>
    </location>
</feature>
<dbReference type="FunFam" id="3.30.60.160:FF:000002">
    <property type="entry name" value="Polyhomeotic-like protein 2 isoform 1"/>
    <property type="match status" value="1"/>
</dbReference>
<sequence>METESEQSSNSTNGSSGSGGSSRPQIAQMSLYERQAVQATIAASRQASSPNTSPAQQQTTTTQASINLATTSAAQLISRSQSVSSPSATTLTQSVLLGNTTSPPLNQSQAQMYLRVNRTLGRNVPLASQLILMPNGAVAAVQQEAPSAQPPGVHADADQVQNLAVRNQQASAQGPQMQGSAQKAIPPGASPVSSLSQASSQALAVAQASSGASGQSLNLSQAGGGSGNSIPGSMGPGGQTPGGLGQLPSSGMGGGGSCPRKGTGVVQPLPAAQAVTVSQGSQTEAESAAAKKAEADGTGQQSVGMNLTRTATPAPSQTLISSATYTQIQPHSLIQQQQQIHLQQKQVVIQQQIAIHHQQQFPHRQAQLLHTATHLQLAQQQQQQQQAAPLPAPPPPQGPPAQQAPPSQSQQPAQTLVVQPMLQSSPLSLPPDPAPKPPVPIQSKPPVAPVKPPQLGAAKMSATQQPPPHIPVQVVGTRQPGTAQAQALGLAQLAAAVPASRGMAGTVQPGQAHVASSPPSSQAPGALQEGPPALASGMTLAPVQGTAHVVKGAATASSPIVAQVPAAFYMQSVHLPGKPQTLPVKRKAESEEERDDISTLGSVLPAKASPVVESPKAMEEKGGLGDKAEPVTSVNAGTPSGDVVALAPAPSAPPPTLAMVSRQMGDSKPPQAIVKPQILTHIIEGFVIQEGAEPFPVGCSQLLKESEKPLQTGLVTGLNENQSGGPLGGDSPSAELDKKANLLKCEYCGKYAPAEQFRGSKRFCSMTCAKRYNVSCSHQFRLKRKKMKEFQEANYARVRRRGPRRSSSDIARAKIQGKRHRGQEDSSRGSDNSSYDEALSPTSPGPLSVRAGHGERDLGNPNTAPPTPELHGINPVFLSSNPSRWSVEEVYEFIASLQGCQEIAEEFRSQEIDGQALLLLKEEHLMSAMNIKLGPALKICAKINVLKET</sequence>
<reference evidence="12" key="1">
    <citation type="submission" date="2025-08" db="UniProtKB">
        <authorList>
            <consortium name="Ensembl"/>
        </authorList>
    </citation>
    <scope>IDENTIFICATION</scope>
</reference>
<dbReference type="GO" id="GO:0035102">
    <property type="term" value="C:PRC1 complex"/>
    <property type="evidence" value="ECO:0007669"/>
    <property type="project" value="TreeGrafter"/>
</dbReference>
<feature type="compositionally biased region" description="Gly residues" evidence="9">
    <location>
        <begin position="234"/>
        <end position="257"/>
    </location>
</feature>
<dbReference type="GeneTree" id="ENSGT00940000156612"/>
<feature type="region of interest" description="Disordered" evidence="9">
    <location>
        <begin position="576"/>
        <end position="598"/>
    </location>
</feature>
<feature type="region of interest" description="Disordered" evidence="9">
    <location>
        <begin position="1"/>
        <end position="29"/>
    </location>
</feature>
<keyword evidence="3" id="KW-0479">Metal-binding</keyword>
<evidence type="ECO:0000256" key="2">
    <source>
        <dbReference type="ARBA" id="ARBA00022473"/>
    </source>
</evidence>
<feature type="compositionally biased region" description="Low complexity" evidence="9">
    <location>
        <begin position="1"/>
        <end position="15"/>
    </location>
</feature>
<dbReference type="GO" id="GO:0042393">
    <property type="term" value="F:histone binding"/>
    <property type="evidence" value="ECO:0007669"/>
    <property type="project" value="TreeGrafter"/>
</dbReference>
<feature type="region of interest" description="Disordered" evidence="9">
    <location>
        <begin position="167"/>
        <end position="196"/>
    </location>
</feature>
<feature type="compositionally biased region" description="Polar residues" evidence="9">
    <location>
        <begin position="167"/>
        <end position="181"/>
    </location>
</feature>
<comment type="subcellular location">
    <subcellularLocation>
        <location evidence="1">Nucleus</location>
    </subcellularLocation>
</comment>
<feature type="compositionally biased region" description="Low complexity" evidence="9">
    <location>
        <begin position="511"/>
        <end position="528"/>
    </location>
</feature>
<dbReference type="SMART" id="SM00454">
    <property type="entry name" value="SAM"/>
    <property type="match status" value="1"/>
</dbReference>
<evidence type="ECO:0000256" key="4">
    <source>
        <dbReference type="ARBA" id="ARBA00022771"/>
    </source>
</evidence>
<dbReference type="PANTHER" id="PTHR12247:SF20">
    <property type="entry name" value="POLYHOMEOTIC-LIKE PROTEIN 1"/>
    <property type="match status" value="1"/>
</dbReference>
<evidence type="ECO:0000256" key="9">
    <source>
        <dbReference type="SAM" id="MobiDB-lite"/>
    </source>
</evidence>
<reference evidence="12" key="2">
    <citation type="submission" date="2025-09" db="UniProtKB">
        <authorList>
            <consortium name="Ensembl"/>
        </authorList>
    </citation>
    <scope>IDENTIFICATION</scope>
</reference>
<evidence type="ECO:0000256" key="6">
    <source>
        <dbReference type="ARBA" id="ARBA00023125"/>
    </source>
</evidence>
<dbReference type="Pfam" id="PF16616">
    <property type="entry name" value="PHC2_SAM_assoc"/>
    <property type="match status" value="1"/>
</dbReference>
<dbReference type="InterPro" id="IPR013761">
    <property type="entry name" value="SAM/pointed_sf"/>
</dbReference>
<evidence type="ECO:0000259" key="11">
    <source>
        <dbReference type="PROSITE" id="PS51024"/>
    </source>
</evidence>
<dbReference type="InterPro" id="IPR012313">
    <property type="entry name" value="Znf_FCS"/>
</dbReference>
<organism evidence="12 13">
    <name type="scientific">Monodon monoceros</name>
    <name type="common">Narwhal</name>
    <name type="synonym">Ceratodon monodon</name>
    <dbReference type="NCBI Taxonomy" id="40151"/>
    <lineage>
        <taxon>Eukaryota</taxon>
        <taxon>Metazoa</taxon>
        <taxon>Chordata</taxon>
        <taxon>Craniata</taxon>
        <taxon>Vertebrata</taxon>
        <taxon>Euteleostomi</taxon>
        <taxon>Mammalia</taxon>
        <taxon>Eutheria</taxon>
        <taxon>Laurasiatheria</taxon>
        <taxon>Artiodactyla</taxon>
        <taxon>Whippomorpha</taxon>
        <taxon>Cetacea</taxon>
        <taxon>Odontoceti</taxon>
        <taxon>Monodontidae</taxon>
        <taxon>Monodon</taxon>
    </lineage>
</organism>
<accession>A0A8C6C1U8</accession>
<dbReference type="FunFam" id="1.10.150.50:FF:000011">
    <property type="entry name" value="Polyhomeotic-like protein 2 isoform 1"/>
    <property type="match status" value="1"/>
</dbReference>
<dbReference type="SUPFAM" id="SSF47769">
    <property type="entry name" value="SAM/Pointed domain"/>
    <property type="match status" value="1"/>
</dbReference>
<keyword evidence="7" id="KW-0539">Nucleus</keyword>
<dbReference type="CDD" id="cd09577">
    <property type="entry name" value="SAM_Ph1_2_3"/>
    <property type="match status" value="1"/>
</dbReference>
<feature type="region of interest" description="Disordered" evidence="9">
    <location>
        <begin position="214"/>
        <end position="265"/>
    </location>
</feature>
<feature type="compositionally biased region" description="Low complexity" evidence="9">
    <location>
        <begin position="404"/>
        <end position="427"/>
    </location>
</feature>
<feature type="region of interest" description="Disordered" evidence="9">
    <location>
        <begin position="611"/>
        <end position="635"/>
    </location>
</feature>
<dbReference type="GO" id="GO:0003682">
    <property type="term" value="F:chromatin binding"/>
    <property type="evidence" value="ECO:0007669"/>
    <property type="project" value="TreeGrafter"/>
</dbReference>
<keyword evidence="5" id="KW-0862">Zinc</keyword>
<evidence type="ECO:0000256" key="7">
    <source>
        <dbReference type="ARBA" id="ARBA00023242"/>
    </source>
</evidence>
<dbReference type="InterPro" id="IPR050548">
    <property type="entry name" value="PcG_chromatin_remod_factors"/>
</dbReference>
<name>A0A8C6C1U8_MONMO</name>
<evidence type="ECO:0000256" key="8">
    <source>
        <dbReference type="PROSITE-ProRule" id="PRU00367"/>
    </source>
</evidence>
<feature type="region of interest" description="Disordered" evidence="9">
    <location>
        <begin position="793"/>
        <end position="872"/>
    </location>
</feature>
<evidence type="ECO:0000259" key="10">
    <source>
        <dbReference type="PROSITE" id="PS50105"/>
    </source>
</evidence>
<keyword evidence="2" id="KW-0217">Developmental protein</keyword>
<feature type="compositionally biased region" description="Pro residues" evidence="9">
    <location>
        <begin position="428"/>
        <end position="440"/>
    </location>
</feature>
<evidence type="ECO:0000313" key="12">
    <source>
        <dbReference type="Ensembl" id="ENSMMNP00015025152.1"/>
    </source>
</evidence>
<dbReference type="PROSITE" id="PS51024">
    <property type="entry name" value="ZF_FCS"/>
    <property type="match status" value="1"/>
</dbReference>
<feature type="region of interest" description="Disordered" evidence="9">
    <location>
        <begin position="504"/>
        <end position="538"/>
    </location>
</feature>
<evidence type="ECO:0000256" key="5">
    <source>
        <dbReference type="ARBA" id="ARBA00022833"/>
    </source>
</evidence>
<keyword evidence="13" id="KW-1185">Reference proteome</keyword>
<dbReference type="PANTHER" id="PTHR12247">
    <property type="entry name" value="POLYCOMB GROUP PROTEIN"/>
    <property type="match status" value="1"/>
</dbReference>
<dbReference type="GO" id="GO:0008270">
    <property type="term" value="F:zinc ion binding"/>
    <property type="evidence" value="ECO:0007669"/>
    <property type="project" value="UniProtKB-KW"/>
</dbReference>
<feature type="compositionally biased region" description="Low complexity" evidence="9">
    <location>
        <begin position="376"/>
        <end position="389"/>
    </location>
</feature>
<evidence type="ECO:0000313" key="13">
    <source>
        <dbReference type="Proteomes" id="UP000694561"/>
    </source>
</evidence>
<keyword evidence="6" id="KW-0238">DNA-binding</keyword>
<dbReference type="Pfam" id="PF21319">
    <property type="entry name" value="zf-FCS_1"/>
    <property type="match status" value="1"/>
</dbReference>
<evidence type="ECO:0000256" key="3">
    <source>
        <dbReference type="ARBA" id="ARBA00022723"/>
    </source>
</evidence>
<dbReference type="GO" id="GO:0045892">
    <property type="term" value="P:negative regulation of DNA-templated transcription"/>
    <property type="evidence" value="ECO:0007669"/>
    <property type="project" value="TreeGrafter"/>
</dbReference>
<dbReference type="InterPro" id="IPR001660">
    <property type="entry name" value="SAM"/>
</dbReference>
<dbReference type="Ensembl" id="ENSMMNT00015027656.1">
    <property type="protein sequence ID" value="ENSMMNP00015025152.1"/>
    <property type="gene ID" value="ENSMMNG00015018349.1"/>
</dbReference>
<dbReference type="InterPro" id="IPR038603">
    <property type="entry name" value="Znf_FCS_sf"/>
</dbReference>
<keyword evidence="4 8" id="KW-0863">Zinc-finger</keyword>
<gene>
    <name evidence="12" type="primary">PHC1</name>
</gene>
<feature type="compositionally biased region" description="Basic and acidic residues" evidence="9">
    <location>
        <begin position="616"/>
        <end position="629"/>
    </location>
</feature>
<feature type="domain" description="FCS-type" evidence="11">
    <location>
        <begin position="736"/>
        <end position="770"/>
    </location>
</feature>
<dbReference type="PROSITE" id="PS50105">
    <property type="entry name" value="SAM_DOMAIN"/>
    <property type="match status" value="1"/>
</dbReference>
<dbReference type="Gene3D" id="3.30.60.160">
    <property type="match status" value="1"/>
</dbReference>
<dbReference type="Gene3D" id="1.10.150.50">
    <property type="entry name" value="Transcription Factor, Ets-1"/>
    <property type="match status" value="1"/>
</dbReference>
<dbReference type="Proteomes" id="UP000694561">
    <property type="component" value="Unplaced"/>
</dbReference>
<feature type="region of interest" description="Disordered" evidence="9">
    <location>
        <begin position="376"/>
        <end position="454"/>
    </location>
</feature>